<evidence type="ECO:0000256" key="13">
    <source>
        <dbReference type="SAM" id="MobiDB-lite"/>
    </source>
</evidence>
<dbReference type="GO" id="GO:1990519">
    <property type="term" value="P:pyrimidine nucleotide import into mitochondrion"/>
    <property type="evidence" value="ECO:0007669"/>
    <property type="project" value="TreeGrafter"/>
</dbReference>
<dbReference type="Gene3D" id="1.50.40.10">
    <property type="entry name" value="Mitochondrial carrier domain"/>
    <property type="match status" value="1"/>
</dbReference>
<comment type="similarity">
    <text evidence="2 12">Belongs to the mitochondrial carrier (TC 2.A.29) family.</text>
</comment>
<dbReference type="Pfam" id="PF00153">
    <property type="entry name" value="Mito_carr"/>
    <property type="match status" value="3"/>
</dbReference>
<evidence type="ECO:0000256" key="7">
    <source>
        <dbReference type="ARBA" id="ARBA00022989"/>
    </source>
</evidence>
<organism evidence="14 15">
    <name type="scientific">Puma concolor</name>
    <name type="common">Mountain lion</name>
    <name type="synonym">Felis concolor</name>
    <dbReference type="NCBI Taxonomy" id="9696"/>
    <lineage>
        <taxon>Eukaryota</taxon>
        <taxon>Metazoa</taxon>
        <taxon>Chordata</taxon>
        <taxon>Craniata</taxon>
        <taxon>Vertebrata</taxon>
        <taxon>Euteleostomi</taxon>
        <taxon>Mammalia</taxon>
        <taxon>Eutheria</taxon>
        <taxon>Laurasiatheria</taxon>
        <taxon>Carnivora</taxon>
        <taxon>Feliformia</taxon>
        <taxon>Felidae</taxon>
        <taxon>Felinae</taxon>
        <taxon>Puma</taxon>
    </lineage>
</organism>
<reference evidence="15" key="1">
    <citation type="submission" date="2025-08" db="UniProtKB">
        <authorList>
            <consortium name="RefSeq"/>
        </authorList>
    </citation>
    <scope>IDENTIFICATION</scope>
    <source>
        <tissue evidence="15">Blood</tissue>
    </source>
</reference>
<evidence type="ECO:0000256" key="11">
    <source>
        <dbReference type="PROSITE-ProRule" id="PRU00282"/>
    </source>
</evidence>
<feature type="repeat" description="Solcar" evidence="11">
    <location>
        <begin position="378"/>
        <end position="462"/>
    </location>
</feature>
<feature type="repeat" description="Solcar" evidence="11">
    <location>
        <begin position="270"/>
        <end position="357"/>
    </location>
</feature>
<dbReference type="KEGG" id="pcoo:112850010"/>
<dbReference type="Proteomes" id="UP000515131">
    <property type="component" value="Unplaced"/>
</dbReference>
<keyword evidence="14" id="KW-1185">Reference proteome</keyword>
<evidence type="ECO:0000256" key="8">
    <source>
        <dbReference type="ARBA" id="ARBA00023128"/>
    </source>
</evidence>
<keyword evidence="7" id="KW-1133">Transmembrane helix</keyword>
<evidence type="ECO:0000256" key="12">
    <source>
        <dbReference type="RuleBase" id="RU000488"/>
    </source>
</evidence>
<dbReference type="RefSeq" id="XP_025769408.1">
    <property type="nucleotide sequence ID" value="XM_025913623.1"/>
</dbReference>
<dbReference type="InterPro" id="IPR023395">
    <property type="entry name" value="MCP_dom_sf"/>
</dbReference>
<dbReference type="PANTHER" id="PTHR45829:SF2">
    <property type="entry name" value="SOLUTE CARRIER FAMILY 25 MEMBER 36"/>
    <property type="match status" value="1"/>
</dbReference>
<evidence type="ECO:0000256" key="5">
    <source>
        <dbReference type="ARBA" id="ARBA00022737"/>
    </source>
</evidence>
<keyword evidence="8" id="KW-0496">Mitochondrion</keyword>
<dbReference type="InterPro" id="IPR049562">
    <property type="entry name" value="SLC25A33/36-like"/>
</dbReference>
<dbReference type="SUPFAM" id="SSF103506">
    <property type="entry name" value="Mitochondrial carrier"/>
    <property type="match status" value="1"/>
</dbReference>
<dbReference type="InterPro" id="IPR018108">
    <property type="entry name" value="MCP_transmembrane"/>
</dbReference>
<gene>
    <name evidence="15" type="primary">SLC25A36</name>
</gene>
<dbReference type="CTD" id="55186"/>
<keyword evidence="6" id="KW-0999">Mitochondrion inner membrane</keyword>
<evidence type="ECO:0000256" key="3">
    <source>
        <dbReference type="ARBA" id="ARBA00022448"/>
    </source>
</evidence>
<feature type="repeat" description="Solcar" evidence="11">
    <location>
        <begin position="158"/>
        <end position="262"/>
    </location>
</feature>
<accession>A0A6P6H1H3</accession>
<evidence type="ECO:0000256" key="6">
    <source>
        <dbReference type="ARBA" id="ARBA00022792"/>
    </source>
</evidence>
<feature type="compositionally biased region" description="Basic and acidic residues" evidence="13">
    <location>
        <begin position="47"/>
        <end position="58"/>
    </location>
</feature>
<keyword evidence="5" id="KW-0677">Repeat</keyword>
<comment type="catalytic activity">
    <reaction evidence="10">
        <text>UTP(in) + CTP(out) = UTP(out) + CTP(in)</text>
        <dbReference type="Rhea" id="RHEA:73531"/>
        <dbReference type="ChEBI" id="CHEBI:37563"/>
        <dbReference type="ChEBI" id="CHEBI:46398"/>
    </reaction>
</comment>
<dbReference type="PROSITE" id="PS50920">
    <property type="entry name" value="SOLCAR"/>
    <property type="match status" value="3"/>
</dbReference>
<sequence>MSQRDTLVHLFAGGYGPHWACGLGLRVLGRRPWPDTRATRARGAGARLEREPEERRAGLGDYAGQGHASRPIRCPRCGAAERNVAAGLTDVPRPGGTGRRCRGRGQNGRRGRLLPPPVPRVLRGLLTSLTQHLGPRAAVFPAHSAGVGLWGASGTRGEALVLARRLELCGGTVGAILTCPLEVVKTRLQSSSVTLYISEVQLNTMAGASVNRVVSPGPLHCLKVILEKEGPRSLFRGLGPNLVGVAPSRAIYFAAYSNCKEKLNDIFDPDSTQVHMISAAMAGFTAITATNPIWLVKTRLQLDARNRGEKRMGAFECIRKVYQTDGLKGFYRGMSASYAGISETVIHFVIYESIKQKLLEYKIASTMENDEESVKEASDFVGMMLAAATSKTCATTIAYPHEVVRTRLREEGTKYRSFFQTLSLVVQEEGYGSLYRGLTTHLVRQIPNTAIMMATYELVVYLLNG</sequence>
<dbReference type="InterPro" id="IPR002067">
    <property type="entry name" value="MCP"/>
</dbReference>
<evidence type="ECO:0000313" key="15">
    <source>
        <dbReference type="RefSeq" id="XP_025769408.1"/>
    </source>
</evidence>
<evidence type="ECO:0000256" key="2">
    <source>
        <dbReference type="ARBA" id="ARBA00006375"/>
    </source>
</evidence>
<dbReference type="GeneID" id="112850010"/>
<proteinExistence type="inferred from homology"/>
<name>A0A6P6H1H3_PUMCO</name>
<dbReference type="FunFam" id="1.50.40.10:FF:000074">
    <property type="entry name" value="Solute carrier family 25 member 36"/>
    <property type="match status" value="1"/>
</dbReference>
<comment type="subcellular location">
    <subcellularLocation>
        <location evidence="1">Mitochondrion inner membrane</location>
        <topology evidence="1">Multi-pass membrane protein</topology>
    </subcellularLocation>
</comment>
<evidence type="ECO:0000256" key="10">
    <source>
        <dbReference type="ARBA" id="ARBA00048358"/>
    </source>
</evidence>
<feature type="compositionally biased region" description="Basic residues" evidence="13">
    <location>
        <begin position="99"/>
        <end position="112"/>
    </location>
</feature>
<dbReference type="PANTHER" id="PTHR45829">
    <property type="entry name" value="MITOCHONDRIAL CARRIER PROTEIN RIM2"/>
    <property type="match status" value="1"/>
</dbReference>
<evidence type="ECO:0000256" key="9">
    <source>
        <dbReference type="ARBA" id="ARBA00023136"/>
    </source>
</evidence>
<evidence type="ECO:0000256" key="4">
    <source>
        <dbReference type="ARBA" id="ARBA00022692"/>
    </source>
</evidence>
<dbReference type="PRINTS" id="PR00926">
    <property type="entry name" value="MITOCARRIER"/>
</dbReference>
<keyword evidence="4 11" id="KW-0812">Transmembrane</keyword>
<evidence type="ECO:0000313" key="14">
    <source>
        <dbReference type="Proteomes" id="UP000515131"/>
    </source>
</evidence>
<dbReference type="FunFam" id="1.50.40.10:FF:000124">
    <property type="entry name" value="Solute carrier family 25 member 36"/>
    <property type="match status" value="1"/>
</dbReference>
<feature type="region of interest" description="Disordered" evidence="13">
    <location>
        <begin position="88"/>
        <end position="117"/>
    </location>
</feature>
<dbReference type="AlphaFoldDB" id="A0A6P6H1H3"/>
<keyword evidence="9 11" id="KW-0472">Membrane</keyword>
<protein>
    <submittedName>
        <fullName evidence="15">Solute carrier family 25 member 36</fullName>
    </submittedName>
</protein>
<evidence type="ECO:0000256" key="1">
    <source>
        <dbReference type="ARBA" id="ARBA00004448"/>
    </source>
</evidence>
<dbReference type="GO" id="GO:0005743">
    <property type="term" value="C:mitochondrial inner membrane"/>
    <property type="evidence" value="ECO:0007669"/>
    <property type="project" value="UniProtKB-SubCell"/>
</dbReference>
<keyword evidence="3 12" id="KW-0813">Transport</keyword>
<dbReference type="GO" id="GO:0015218">
    <property type="term" value="F:pyrimidine nucleotide transmembrane transporter activity"/>
    <property type="evidence" value="ECO:0007669"/>
    <property type="project" value="InterPro"/>
</dbReference>
<feature type="region of interest" description="Disordered" evidence="13">
    <location>
        <begin position="36"/>
        <end position="66"/>
    </location>
</feature>